<keyword evidence="5" id="KW-0472">Membrane</keyword>
<dbReference type="PANTHER" id="PTHR32089:SF112">
    <property type="entry name" value="LYSOZYME-LIKE PROTEIN-RELATED"/>
    <property type="match status" value="1"/>
</dbReference>
<name>A0A972J7M4_9RHOO</name>
<dbReference type="AlphaFoldDB" id="A0A972J7M4"/>
<evidence type="ECO:0000256" key="4">
    <source>
        <dbReference type="PROSITE-ProRule" id="PRU00284"/>
    </source>
</evidence>
<keyword evidence="5" id="KW-1133">Transmembrane helix</keyword>
<keyword evidence="2 4" id="KW-0807">Transducer</keyword>
<feature type="transmembrane region" description="Helical" evidence="5">
    <location>
        <begin position="32"/>
        <end position="51"/>
    </location>
</feature>
<dbReference type="CDD" id="cd19411">
    <property type="entry name" value="MCP2201-like_sensor"/>
    <property type="match status" value="1"/>
</dbReference>
<dbReference type="InterPro" id="IPR004089">
    <property type="entry name" value="MCPsignal_dom"/>
</dbReference>
<dbReference type="CDD" id="cd11386">
    <property type="entry name" value="MCP_signal"/>
    <property type="match status" value="1"/>
</dbReference>
<evidence type="ECO:0000313" key="9">
    <source>
        <dbReference type="Proteomes" id="UP000599523"/>
    </source>
</evidence>
<dbReference type="InterPro" id="IPR024478">
    <property type="entry name" value="HlyB_4HB_MCP"/>
</dbReference>
<dbReference type="Pfam" id="PF00015">
    <property type="entry name" value="MCPsignal"/>
    <property type="match status" value="1"/>
</dbReference>
<dbReference type="PROSITE" id="PS50885">
    <property type="entry name" value="HAMP"/>
    <property type="match status" value="1"/>
</dbReference>
<dbReference type="InterPro" id="IPR047347">
    <property type="entry name" value="YvaQ-like_sensor"/>
</dbReference>
<dbReference type="Proteomes" id="UP000599523">
    <property type="component" value="Unassembled WGS sequence"/>
</dbReference>
<feature type="domain" description="Methyl-accepting transducer" evidence="6">
    <location>
        <begin position="291"/>
        <end position="527"/>
    </location>
</feature>
<dbReference type="PRINTS" id="PR00260">
    <property type="entry name" value="CHEMTRNSDUCR"/>
</dbReference>
<feature type="domain" description="HAMP" evidence="7">
    <location>
        <begin position="245"/>
        <end position="286"/>
    </location>
</feature>
<organism evidence="8 9">
    <name type="scientific">Azoarcus taiwanensis</name>
    <dbReference type="NCBI Taxonomy" id="666964"/>
    <lineage>
        <taxon>Bacteria</taxon>
        <taxon>Pseudomonadati</taxon>
        <taxon>Pseudomonadota</taxon>
        <taxon>Betaproteobacteria</taxon>
        <taxon>Rhodocyclales</taxon>
        <taxon>Zoogloeaceae</taxon>
        <taxon>Azoarcus</taxon>
    </lineage>
</organism>
<evidence type="ECO:0000259" key="6">
    <source>
        <dbReference type="PROSITE" id="PS50111"/>
    </source>
</evidence>
<evidence type="ECO:0000256" key="1">
    <source>
        <dbReference type="ARBA" id="ARBA00004370"/>
    </source>
</evidence>
<comment type="caution">
    <text evidence="8">The sequence shown here is derived from an EMBL/GenBank/DDBJ whole genome shotgun (WGS) entry which is preliminary data.</text>
</comment>
<comment type="similarity">
    <text evidence="3">Belongs to the methyl-accepting chemotaxis (MCP) protein family.</text>
</comment>
<protein>
    <submittedName>
        <fullName evidence="8">HAMP domain-containing protein</fullName>
    </submittedName>
</protein>
<dbReference type="EMBL" id="WTVM01000010">
    <property type="protein sequence ID" value="NMG01896.1"/>
    <property type="molecule type" value="Genomic_DNA"/>
</dbReference>
<dbReference type="GO" id="GO:0016020">
    <property type="term" value="C:membrane"/>
    <property type="evidence" value="ECO:0007669"/>
    <property type="project" value="UniProtKB-SubCell"/>
</dbReference>
<accession>A0A972J7M4</accession>
<dbReference type="PANTHER" id="PTHR32089">
    <property type="entry name" value="METHYL-ACCEPTING CHEMOTAXIS PROTEIN MCPB"/>
    <property type="match status" value="1"/>
</dbReference>
<keyword evidence="9" id="KW-1185">Reference proteome</keyword>
<dbReference type="SUPFAM" id="SSF58104">
    <property type="entry name" value="Methyl-accepting chemotaxis protein (MCP) signaling domain"/>
    <property type="match status" value="1"/>
</dbReference>
<dbReference type="GO" id="GO:0007165">
    <property type="term" value="P:signal transduction"/>
    <property type="evidence" value="ECO:0007669"/>
    <property type="project" value="UniProtKB-KW"/>
</dbReference>
<evidence type="ECO:0000256" key="3">
    <source>
        <dbReference type="ARBA" id="ARBA00029447"/>
    </source>
</evidence>
<dbReference type="GO" id="GO:0006935">
    <property type="term" value="P:chemotaxis"/>
    <property type="evidence" value="ECO:0007669"/>
    <property type="project" value="InterPro"/>
</dbReference>
<evidence type="ECO:0000256" key="2">
    <source>
        <dbReference type="ARBA" id="ARBA00023224"/>
    </source>
</evidence>
<gene>
    <name evidence="8" type="ORF">GPA21_02770</name>
</gene>
<proteinExistence type="inferred from homology"/>
<feature type="transmembrane region" description="Helical" evidence="5">
    <location>
        <begin position="211"/>
        <end position="230"/>
    </location>
</feature>
<dbReference type="PROSITE" id="PS50111">
    <property type="entry name" value="CHEMOTAXIS_TRANSDUC_2"/>
    <property type="match status" value="1"/>
</dbReference>
<dbReference type="Pfam" id="PF12729">
    <property type="entry name" value="4HB_MCP_1"/>
    <property type="match status" value="1"/>
</dbReference>
<evidence type="ECO:0000256" key="5">
    <source>
        <dbReference type="SAM" id="Phobius"/>
    </source>
</evidence>
<dbReference type="SMART" id="SM00283">
    <property type="entry name" value="MA"/>
    <property type="match status" value="1"/>
</dbReference>
<comment type="subcellular location">
    <subcellularLocation>
        <location evidence="1">Membrane</location>
    </subcellularLocation>
</comment>
<keyword evidence="5" id="KW-0812">Transmembrane</keyword>
<evidence type="ECO:0000259" key="7">
    <source>
        <dbReference type="PROSITE" id="PS50885"/>
    </source>
</evidence>
<dbReference type="FunFam" id="1.10.287.950:FF:000001">
    <property type="entry name" value="Methyl-accepting chemotaxis sensory transducer"/>
    <property type="match status" value="1"/>
</dbReference>
<evidence type="ECO:0000313" key="8">
    <source>
        <dbReference type="EMBL" id="NMG01896.1"/>
    </source>
</evidence>
<dbReference type="Gene3D" id="1.10.287.950">
    <property type="entry name" value="Methyl-accepting chemotaxis protein"/>
    <property type="match status" value="1"/>
</dbReference>
<dbReference type="InterPro" id="IPR003660">
    <property type="entry name" value="HAMP_dom"/>
</dbReference>
<reference evidence="8" key="1">
    <citation type="submission" date="2019-12" db="EMBL/GenBank/DDBJ databases">
        <title>Comparative genomics gives insights into the taxonomy of the Azoarcus-Aromatoleum group and reveals separate origins of nif in the plant-associated Azoarcus and non-plant-associated Aromatoleum sub-groups.</title>
        <authorList>
            <person name="Lafos M."/>
            <person name="Maluk M."/>
            <person name="Batista M."/>
            <person name="Junghare M."/>
            <person name="Carmona M."/>
            <person name="Faoro H."/>
            <person name="Cruz L.M."/>
            <person name="Battistoni F."/>
            <person name="De Souza E."/>
            <person name="Pedrosa F."/>
            <person name="Chen W.-M."/>
            <person name="Poole P.S."/>
            <person name="Dixon R.A."/>
            <person name="James E.K."/>
        </authorList>
    </citation>
    <scope>NUCLEOTIDE SEQUENCE</scope>
    <source>
        <strain evidence="8">NSC3</strain>
    </source>
</reference>
<sequence length="563" mass="60063">MNRRAIPAFAGNGRAYLQGGDMLARMTIAKRLALGFGILLVLLVVAVVLGLSRLATVDKMIDRIIALEWQKTVLANDTIDLMNAQTRDTYLLFHVPDQDHPAIRTRITERVQAITRLLERLDVLVYVPEGKALLAEIREKRKIYVDSFSNVSRLMEAGRRDEASRLIATETVPALDVLLGTIDRLIRLQGSILEQTGEESRAAYVSARNQLIAFLVLAVLLSGILSIWIIRAVTRPLGGEPDDARAAVERIAKGDLAGEIPTRNGDTESLLAALQAMRQNLRQMIGELTSNATSVSSAAEQLAVVSEQIATSSAHQSDSASKMACAVEQMTVSISQVADGASETRKITGDAGNLAAAGCEVIDRTVAEMHGIADAVSSAAQTIRAVGDDSRKISMVVQVIKEVADQTNLLALNAAIEAARAGEQGRGFSVVADEVRKLAERTAQATSDIATMIHGMQSTAETAVKTMEQAVSRVEHGVRLAGEAGGSMREITDGTQHAVASVVDISHALKEQSTASDEIAANVESIARKSEENSAATAQAHATVLQLQALAASTLGAVRVFRI</sequence>
<dbReference type="GO" id="GO:0004888">
    <property type="term" value="F:transmembrane signaling receptor activity"/>
    <property type="evidence" value="ECO:0007669"/>
    <property type="project" value="InterPro"/>
</dbReference>
<dbReference type="InterPro" id="IPR004090">
    <property type="entry name" value="Chemotax_Me-accpt_rcpt"/>
</dbReference>